<dbReference type="PANTHER" id="PTHR11138">
    <property type="entry name" value="METHIONYL-TRNA FORMYLTRANSFERASE"/>
    <property type="match status" value="1"/>
</dbReference>
<dbReference type="Gene3D" id="3.40.50.170">
    <property type="entry name" value="Formyl transferase, N-terminal domain"/>
    <property type="match status" value="1"/>
</dbReference>
<dbReference type="Pfam" id="PF00551">
    <property type="entry name" value="Formyl_trans_N"/>
    <property type="match status" value="1"/>
</dbReference>
<dbReference type="HAMAP" id="MF_00182">
    <property type="entry name" value="Formyl_trans"/>
    <property type="match status" value="1"/>
</dbReference>
<evidence type="ECO:0000256" key="2">
    <source>
        <dbReference type="ARBA" id="ARBA00010699"/>
    </source>
</evidence>
<dbReference type="InterPro" id="IPR011034">
    <property type="entry name" value="Formyl_transferase-like_C_sf"/>
</dbReference>
<dbReference type="NCBIfam" id="TIGR00460">
    <property type="entry name" value="fmt"/>
    <property type="match status" value="1"/>
</dbReference>
<evidence type="ECO:0000313" key="11">
    <source>
        <dbReference type="EMBL" id="OFW55951.1"/>
    </source>
</evidence>
<dbReference type="GO" id="GO:0004479">
    <property type="term" value="F:methionyl-tRNA formyltransferase activity"/>
    <property type="evidence" value="ECO:0007669"/>
    <property type="project" value="UniProtKB-UniRule"/>
</dbReference>
<evidence type="ECO:0000256" key="1">
    <source>
        <dbReference type="ARBA" id="ARBA00002606"/>
    </source>
</evidence>
<dbReference type="STRING" id="1797197.A2Y75_04315"/>
<dbReference type="EC" id="2.1.2.9" evidence="3 8"/>
<evidence type="ECO:0000259" key="9">
    <source>
        <dbReference type="Pfam" id="PF00551"/>
    </source>
</evidence>
<accession>A0A1F2WGJ0</accession>
<dbReference type="Proteomes" id="UP000177876">
    <property type="component" value="Unassembled WGS sequence"/>
</dbReference>
<feature type="binding site" evidence="8">
    <location>
        <begin position="109"/>
        <end position="112"/>
    </location>
    <ligand>
        <name>(6S)-5,6,7,8-tetrahydrofolate</name>
        <dbReference type="ChEBI" id="CHEBI:57453"/>
    </ligand>
</feature>
<evidence type="ECO:0000313" key="12">
    <source>
        <dbReference type="Proteomes" id="UP000177876"/>
    </source>
</evidence>
<dbReference type="CDD" id="cd08646">
    <property type="entry name" value="FMT_core_Met-tRNA-FMT_N"/>
    <property type="match status" value="1"/>
</dbReference>
<dbReference type="Pfam" id="PF02911">
    <property type="entry name" value="Formyl_trans_C"/>
    <property type="match status" value="1"/>
</dbReference>
<dbReference type="InterPro" id="IPR044135">
    <property type="entry name" value="Met-tRNA-FMT_C"/>
</dbReference>
<comment type="caution">
    <text evidence="11">The sequence shown here is derived from an EMBL/GenBank/DDBJ whole genome shotgun (WGS) entry which is preliminary data.</text>
</comment>
<keyword evidence="5 8" id="KW-0808">Transferase</keyword>
<organism evidence="11 12">
    <name type="scientific">Candidatus Solincola sediminis</name>
    <dbReference type="NCBI Taxonomy" id="1797199"/>
    <lineage>
        <taxon>Bacteria</taxon>
        <taxon>Bacillati</taxon>
        <taxon>Actinomycetota</taxon>
        <taxon>Candidatus Geothermincolia</taxon>
        <taxon>Candidatus Geothermincolales</taxon>
        <taxon>Candidatus Geothermincolaceae</taxon>
        <taxon>Candidatus Solincola</taxon>
    </lineage>
</organism>
<gene>
    <name evidence="8" type="primary">fmt</name>
    <name evidence="11" type="ORF">A2Y75_04315</name>
</gene>
<evidence type="ECO:0000256" key="5">
    <source>
        <dbReference type="ARBA" id="ARBA00022679"/>
    </source>
</evidence>
<comment type="catalytic activity">
    <reaction evidence="7 8">
        <text>L-methionyl-tRNA(fMet) + (6R)-10-formyltetrahydrofolate = N-formyl-L-methionyl-tRNA(fMet) + (6S)-5,6,7,8-tetrahydrofolate + H(+)</text>
        <dbReference type="Rhea" id="RHEA:24380"/>
        <dbReference type="Rhea" id="RHEA-COMP:9952"/>
        <dbReference type="Rhea" id="RHEA-COMP:9953"/>
        <dbReference type="ChEBI" id="CHEBI:15378"/>
        <dbReference type="ChEBI" id="CHEBI:57453"/>
        <dbReference type="ChEBI" id="CHEBI:78530"/>
        <dbReference type="ChEBI" id="CHEBI:78844"/>
        <dbReference type="ChEBI" id="CHEBI:195366"/>
        <dbReference type="EC" id="2.1.2.9"/>
    </reaction>
</comment>
<dbReference type="InterPro" id="IPR005794">
    <property type="entry name" value="Fmt"/>
</dbReference>
<evidence type="ECO:0000256" key="4">
    <source>
        <dbReference type="ARBA" id="ARBA00016014"/>
    </source>
</evidence>
<dbReference type="InterPro" id="IPR036477">
    <property type="entry name" value="Formyl_transf_N_sf"/>
</dbReference>
<feature type="domain" description="Formyl transferase C-terminal" evidence="10">
    <location>
        <begin position="204"/>
        <end position="301"/>
    </location>
</feature>
<evidence type="ECO:0000256" key="6">
    <source>
        <dbReference type="ARBA" id="ARBA00022917"/>
    </source>
</evidence>
<dbReference type="AlphaFoldDB" id="A0A1F2WGJ0"/>
<proteinExistence type="inferred from homology"/>
<evidence type="ECO:0000256" key="8">
    <source>
        <dbReference type="HAMAP-Rule" id="MF_00182"/>
    </source>
</evidence>
<evidence type="ECO:0000256" key="3">
    <source>
        <dbReference type="ARBA" id="ARBA00012261"/>
    </source>
</evidence>
<dbReference type="InterPro" id="IPR037022">
    <property type="entry name" value="Formyl_trans_C_sf"/>
</dbReference>
<dbReference type="InterPro" id="IPR005793">
    <property type="entry name" value="Formyl_trans_C"/>
</dbReference>
<dbReference type="PROSITE" id="PS00373">
    <property type="entry name" value="GART"/>
    <property type="match status" value="1"/>
</dbReference>
<dbReference type="GO" id="GO:0005829">
    <property type="term" value="C:cytosol"/>
    <property type="evidence" value="ECO:0007669"/>
    <property type="project" value="TreeGrafter"/>
</dbReference>
<keyword evidence="6 8" id="KW-0648">Protein biosynthesis</keyword>
<dbReference type="SUPFAM" id="SSF50486">
    <property type="entry name" value="FMT C-terminal domain-like"/>
    <property type="match status" value="1"/>
</dbReference>
<comment type="function">
    <text evidence="1 8">Attaches a formyl group to the free amino group of methionyl-tRNA(fMet). The formyl group appears to play a dual role in the initiator identity of N-formylmethionyl-tRNA by promoting its recognition by IF2 and preventing the misappropriation of this tRNA by the elongation apparatus.</text>
</comment>
<reference evidence="11 12" key="1">
    <citation type="journal article" date="2016" name="Nat. Commun.">
        <title>Thousands of microbial genomes shed light on interconnected biogeochemical processes in an aquifer system.</title>
        <authorList>
            <person name="Anantharaman K."/>
            <person name="Brown C.T."/>
            <person name="Hug L.A."/>
            <person name="Sharon I."/>
            <person name="Castelle C.J."/>
            <person name="Probst A.J."/>
            <person name="Thomas B.C."/>
            <person name="Singh A."/>
            <person name="Wilkins M.J."/>
            <person name="Karaoz U."/>
            <person name="Brodie E.L."/>
            <person name="Williams K.H."/>
            <person name="Hubbard S.S."/>
            <person name="Banfield J.F."/>
        </authorList>
    </citation>
    <scope>NUCLEOTIDE SEQUENCE [LARGE SCALE GENOMIC DNA]</scope>
</reference>
<dbReference type="EMBL" id="MELK01000050">
    <property type="protein sequence ID" value="OFW55951.1"/>
    <property type="molecule type" value="Genomic_DNA"/>
</dbReference>
<dbReference type="PANTHER" id="PTHR11138:SF5">
    <property type="entry name" value="METHIONYL-TRNA FORMYLTRANSFERASE, MITOCHONDRIAL"/>
    <property type="match status" value="1"/>
</dbReference>
<feature type="domain" description="Formyl transferase N-terminal" evidence="9">
    <location>
        <begin position="4"/>
        <end position="180"/>
    </location>
</feature>
<sequence>MVNIFMGSGFFAFQLFELLHDKGFEIQTVVTRPDRPSGRGLHYEATPVKVAAGERGIPVLEYGDLKGEEKLEPLRSLVPDFILVADFGLILPEEVLGIPVKGCINVHPSLLPRYRGSAPMQRALMDGAEATGVTLILMDKGMDTGPIVSQTELKMSVDENLATLCDELAHLAAEMVMEALPRFASGEIAPMPQDPAEATYAAPISKSDLVIDWSSEAPKIRNHIRALSPRPGAFSCFRGKRTKILAARTGPEVSGSAPGEIAEVAKSNFDVACLSGSLTIESVQPEGKKVMAAAEFIRGYRPQVGETFKEPHP</sequence>
<protein>
    <recommendedName>
        <fullName evidence="4 8">Methionyl-tRNA formyltransferase</fullName>
        <ecNumber evidence="3 8">2.1.2.9</ecNumber>
    </recommendedName>
</protein>
<dbReference type="InterPro" id="IPR041711">
    <property type="entry name" value="Met-tRNA-FMT_N"/>
</dbReference>
<dbReference type="InterPro" id="IPR002376">
    <property type="entry name" value="Formyl_transf_N"/>
</dbReference>
<dbReference type="SUPFAM" id="SSF53328">
    <property type="entry name" value="Formyltransferase"/>
    <property type="match status" value="1"/>
</dbReference>
<dbReference type="InterPro" id="IPR001555">
    <property type="entry name" value="GART_AS"/>
</dbReference>
<comment type="similarity">
    <text evidence="2 8">Belongs to the Fmt family.</text>
</comment>
<dbReference type="Gene3D" id="3.10.25.10">
    <property type="entry name" value="Formyl transferase, C-terminal domain"/>
    <property type="match status" value="1"/>
</dbReference>
<dbReference type="CDD" id="cd08704">
    <property type="entry name" value="Met_tRNA_FMT_C"/>
    <property type="match status" value="1"/>
</dbReference>
<evidence type="ECO:0000256" key="7">
    <source>
        <dbReference type="ARBA" id="ARBA00048558"/>
    </source>
</evidence>
<evidence type="ECO:0000259" key="10">
    <source>
        <dbReference type="Pfam" id="PF02911"/>
    </source>
</evidence>
<name>A0A1F2WGJ0_9ACTN</name>